<gene>
    <name evidence="3" type="ORF">HMH01_08260</name>
</gene>
<reference evidence="3 4" key="1">
    <citation type="submission" date="2020-05" db="EMBL/GenBank/DDBJ databases">
        <title>Gimesia benthica sp. nov., a novel planctomycete isolated from a deep-sea water sample of the Northwest Indian Ocean.</title>
        <authorList>
            <person name="Wang J."/>
            <person name="Ruan C."/>
            <person name="Song L."/>
            <person name="Zhu Y."/>
            <person name="Li A."/>
            <person name="Zheng X."/>
            <person name="Wang L."/>
            <person name="Lu Z."/>
            <person name="Huang Y."/>
            <person name="Du W."/>
            <person name="Zhou Y."/>
            <person name="Huang L."/>
            <person name="Dai X."/>
        </authorList>
    </citation>
    <scope>NUCLEOTIDE SEQUENCE [LARGE SCALE GENOMIC DNA]</scope>
    <source>
        <strain evidence="3 4">YYQ-30</strain>
    </source>
</reference>
<dbReference type="Gene3D" id="2.30.30.40">
    <property type="entry name" value="SH3 Domains"/>
    <property type="match status" value="1"/>
</dbReference>
<proteinExistence type="predicted"/>
<organism evidence="3 4">
    <name type="scientific">Halovulum dunhuangense</name>
    <dbReference type="NCBI Taxonomy" id="1505036"/>
    <lineage>
        <taxon>Bacteria</taxon>
        <taxon>Pseudomonadati</taxon>
        <taxon>Pseudomonadota</taxon>
        <taxon>Alphaproteobacteria</taxon>
        <taxon>Rhodobacterales</taxon>
        <taxon>Paracoccaceae</taxon>
        <taxon>Halovulum</taxon>
    </lineage>
</organism>
<dbReference type="AlphaFoldDB" id="A0A849L2H7"/>
<dbReference type="EMBL" id="JABFBC010000001">
    <property type="protein sequence ID" value="NNU80432.1"/>
    <property type="molecule type" value="Genomic_DNA"/>
</dbReference>
<keyword evidence="1" id="KW-0732">Signal</keyword>
<feature type="domain" description="SH3b" evidence="2">
    <location>
        <begin position="48"/>
        <end position="99"/>
    </location>
</feature>
<accession>A0A849L2H7</accession>
<sequence length="248" mass="26164">MTGAGGLPLWFAVLVVLSLVGMSGPAAADPVRTGAEHCVVNLAQDDPLNLRAGPGTRHPVLARLPYGRCGLTIRGAACRGNWCPVEDGHHAGWVHRRYIAAVSLPSSCLSPLARPHAVALRAWPSDGSRVLAHMTPESCGIALLPYQAEGWQKIRQGGREGWVRLSDLLITDGRGLTGQPAIRMHAMPALAAGDAARGQGCCRVPRWLARRRPHALSGCRIGGSAAAGSMKTGIAMSFVPKFPGIAFR</sequence>
<feature type="chain" id="PRO_5032541853" evidence="1">
    <location>
        <begin position="29"/>
        <end position="248"/>
    </location>
</feature>
<dbReference type="RefSeq" id="WP_171324192.1">
    <property type="nucleotide sequence ID" value="NZ_JABFBC010000001.1"/>
</dbReference>
<keyword evidence="4" id="KW-1185">Reference proteome</keyword>
<comment type="caution">
    <text evidence="3">The sequence shown here is derived from an EMBL/GenBank/DDBJ whole genome shotgun (WGS) entry which is preliminary data.</text>
</comment>
<feature type="signal peptide" evidence="1">
    <location>
        <begin position="1"/>
        <end position="28"/>
    </location>
</feature>
<evidence type="ECO:0000259" key="2">
    <source>
        <dbReference type="Pfam" id="PF08239"/>
    </source>
</evidence>
<evidence type="ECO:0000256" key="1">
    <source>
        <dbReference type="SAM" id="SignalP"/>
    </source>
</evidence>
<dbReference type="InterPro" id="IPR003646">
    <property type="entry name" value="SH3-like_bac-type"/>
</dbReference>
<name>A0A849L2H7_9RHOB</name>
<dbReference type="Pfam" id="PF08239">
    <property type="entry name" value="SH3_3"/>
    <property type="match status" value="1"/>
</dbReference>
<evidence type="ECO:0000313" key="4">
    <source>
        <dbReference type="Proteomes" id="UP000572377"/>
    </source>
</evidence>
<dbReference type="Proteomes" id="UP000572377">
    <property type="component" value="Unassembled WGS sequence"/>
</dbReference>
<evidence type="ECO:0000313" key="3">
    <source>
        <dbReference type="EMBL" id="NNU80432.1"/>
    </source>
</evidence>
<protein>
    <submittedName>
        <fullName evidence="3">SH3 domain-containing protein</fullName>
    </submittedName>
</protein>